<name>O58173_PYRHO</name>
<dbReference type="AlphaFoldDB" id="O58173"/>
<dbReference type="PIR" id="F71156">
    <property type="entry name" value="F71156"/>
</dbReference>
<sequence length="125" mass="13390">MSPSIPSPEGSLRASSTNSLSLTTFLSFPFSTIMTSSPLKHWNGSCLTSPSKAPAWAPVASTNGALFLPELSTSNLGTIAWVLNLMLAVTIKATSITNTPRRRVLGSPWLKNTAIATMKNTKKRR</sequence>
<dbReference type="KEGG" id="pho:PH0453"/>
<dbReference type="EMBL" id="BA000001">
    <property type="protein sequence ID" value="BAA29539.1"/>
    <property type="molecule type" value="Genomic_DNA"/>
</dbReference>
<dbReference type="Proteomes" id="UP000000752">
    <property type="component" value="Chromosome"/>
</dbReference>
<gene>
    <name evidence="1" type="ordered locus">PH0453</name>
</gene>
<reference evidence="1 2" key="1">
    <citation type="journal article" date="1998" name="DNA Res.">
        <title>Complete sequence and gene organization of the genome of a hyper-thermophilic archaebacterium, Pyrococcus horikoshii OT3.</title>
        <authorList>
            <person name="Kawarabayasi Y."/>
            <person name="Sawada M."/>
            <person name="Horikawa H."/>
            <person name="Haikawa Y."/>
            <person name="Hino Y."/>
            <person name="Yamamoto S."/>
            <person name="Sekine M."/>
            <person name="Baba S."/>
            <person name="Kosugi H."/>
            <person name="Hosoyama A."/>
            <person name="Nagai Y."/>
            <person name="Sakai M."/>
            <person name="Ogura K."/>
            <person name="Otuka R."/>
            <person name="Nakazawa H."/>
            <person name="Takamiya M."/>
            <person name="Ohfuku Y."/>
            <person name="Funahashi T."/>
            <person name="Tanaka T."/>
            <person name="Kudoh Y."/>
            <person name="Yamazaki J."/>
            <person name="Kushida N."/>
            <person name="Oguchi A."/>
            <person name="Aoki K."/>
            <person name="Nakamura Y."/>
            <person name="Robb T.F."/>
            <person name="Horikoshi K."/>
            <person name="Masuchi Y."/>
            <person name="Shizuya H."/>
            <person name="Kikuchi H."/>
        </authorList>
    </citation>
    <scope>NUCLEOTIDE SEQUENCE [LARGE SCALE GENOMIC DNA]</scope>
    <source>
        <strain evidence="2">ATCC 700860 / DSM 12428 / JCM 9974 / NBRC 100139 / OT-3</strain>
    </source>
</reference>
<accession>O58173</accession>
<evidence type="ECO:0000313" key="2">
    <source>
        <dbReference type="Proteomes" id="UP000000752"/>
    </source>
</evidence>
<protein>
    <submittedName>
        <fullName evidence="1">Uncharacterized protein</fullName>
    </submittedName>
</protein>
<proteinExistence type="predicted"/>
<dbReference type="EnsemblBacteria" id="BAA29539">
    <property type="protein sequence ID" value="BAA29539"/>
    <property type="gene ID" value="BAA29539"/>
</dbReference>
<organism evidence="1 2">
    <name type="scientific">Pyrococcus horikoshii (strain ATCC 700860 / DSM 12428 / JCM 9974 / NBRC 100139 / OT-3)</name>
    <dbReference type="NCBI Taxonomy" id="70601"/>
    <lineage>
        <taxon>Archaea</taxon>
        <taxon>Methanobacteriati</taxon>
        <taxon>Methanobacteriota</taxon>
        <taxon>Thermococci</taxon>
        <taxon>Thermococcales</taxon>
        <taxon>Thermococcaceae</taxon>
        <taxon>Pyrococcus</taxon>
    </lineage>
</organism>
<evidence type="ECO:0000313" key="1">
    <source>
        <dbReference type="EMBL" id="BAA29539.1"/>
    </source>
</evidence>
<keyword evidence="2" id="KW-1185">Reference proteome</keyword>